<evidence type="ECO:0000256" key="2">
    <source>
        <dbReference type="ARBA" id="ARBA00022723"/>
    </source>
</evidence>
<dbReference type="GO" id="GO:0005634">
    <property type="term" value="C:nucleus"/>
    <property type="evidence" value="ECO:0007669"/>
    <property type="project" value="UniProtKB-SubCell"/>
</dbReference>
<dbReference type="InterPro" id="IPR001138">
    <property type="entry name" value="Zn2Cys6_DnaBD"/>
</dbReference>
<sequence>MPENDHIITLPKFSESQAKSPDIAHELIARWLQSFKQVFESGTTADLASLFHGDAWIRDFLTFSWDFRTLQGNEQIASYIRQNQDQSAVVSITAREYGRFKPVFVTKTPDVHWVESMFEFETLIGTGKGMLRLVQGNDNAWKAYLINFTLQELKGSEEKSGLRRPHGYVDPRFGTWGERRERQKEFLDEDPAVFVIGAGQAGIGIAARLRHVGLATLVIDKNARVGDNWRKRYRTLLTHDPIQYCHLPFLPFPAEWPMFVPKDKLADWLEAYTNLMELNVWTNTALESAEYDKDTKTWAVTVQRGDGSKRTLRPRHVILATGQSGDPIIPTFPGIDSFKGTAYHGIQHKDASSFENLAQKKAVVVGSGNSGHDICQNFYENGAGQVTMLQRGGTYVISADKGVPFMHKGLYDEGGPPTEDADVYSHSLPLPITFALDVFQTQKISALEKESLEGLAKAGFLVDSGPDKSGITRKYLTRGGGYYIDTGCSQLIIDGKIKVRSSPGGIQRFVEDGLILADGSKLEADIVVLATGYDGMRSTARKILGDKVADRVGDIWDLDEEGEIRSMWRSSGHPHFWFMGGNLALCRNYSRLLALQIKAVEEGLFKQCLSCRQRKIKCDRRRPNCTFCTKNGFQCEYVKRGRTPGLRAGYVNRLEQRIVDLEHEFHAFKDHVSQQLSGPAPVAPQQLAISETHSMSGATSSSPPAMNDDATKTLTRPSRENYKKYCQIWFDRFHSWFPILHQPTVLELCDKLLSQPEAPTSLVLDAIAVMIFSTRQAPDDSELDQDLFCRRMTDEIILASIRRMTFEKLQALLILTMQEYGSGRITDFWNLISLCKRISTQLGLRDLVAYSAMNFGFPSVLPPRMLQLPITAVEREEKIRAFWAIDALDSASTLGVAWHLSVSRPESAANLPCAEDIWQFPESVIAMYQFGSSEAPSSFSLYVRLVTNELWHVHNFLQQSCEPFTIVSMAERQQECDSVYRRLKAWQDEFEQLLTVHTPQYADLLTSSGTPSQQPNSILIHCTIHSAIISLHQRSIFPVANLEGEPTPIECSSGRCLSSCDQMAEVIRGADDDTLGLINPHVIYCVFIAARFYVIYSKAMGSELPNKLYLFIYALRVCGKIWPLARMLHKVLEAAAAEHAGSSSLKHLPVEFFDLQYFSLDIHAALREWAGEKICSPVGTSVIETA</sequence>
<dbReference type="Proteomes" id="UP000622797">
    <property type="component" value="Unassembled WGS sequence"/>
</dbReference>
<dbReference type="Gene3D" id="3.50.50.60">
    <property type="entry name" value="FAD/NAD(P)-binding domain"/>
    <property type="match status" value="1"/>
</dbReference>
<dbReference type="Pfam" id="PF04082">
    <property type="entry name" value="Fungal_trans"/>
    <property type="match status" value="1"/>
</dbReference>
<dbReference type="Gene3D" id="4.10.240.10">
    <property type="entry name" value="Zn(2)-C6 fungal-type DNA-binding domain"/>
    <property type="match status" value="1"/>
</dbReference>
<feature type="compositionally biased region" description="Polar residues" evidence="6">
    <location>
        <begin position="692"/>
        <end position="704"/>
    </location>
</feature>
<protein>
    <recommendedName>
        <fullName evidence="7">Zn(2)-C6 fungal-type domain-containing protein</fullName>
    </recommendedName>
</protein>
<reference evidence="8" key="2">
    <citation type="submission" date="2020-05" db="EMBL/GenBank/DDBJ databases">
        <authorList>
            <person name="Kim H.-S."/>
            <person name="Proctor R.H."/>
            <person name="Brown D.W."/>
        </authorList>
    </citation>
    <scope>NUCLEOTIDE SEQUENCE</scope>
    <source>
        <strain evidence="8">NRRL 20472</strain>
    </source>
</reference>
<evidence type="ECO:0000259" key="7">
    <source>
        <dbReference type="PROSITE" id="PS50048"/>
    </source>
</evidence>
<evidence type="ECO:0000256" key="6">
    <source>
        <dbReference type="SAM" id="MobiDB-lite"/>
    </source>
</evidence>
<keyword evidence="2" id="KW-0479">Metal-binding</keyword>
<dbReference type="InterPro" id="IPR036864">
    <property type="entry name" value="Zn2-C6_fun-type_DNA-bd_sf"/>
</dbReference>
<dbReference type="AlphaFoldDB" id="A0A8H4U6D9"/>
<evidence type="ECO:0000256" key="4">
    <source>
        <dbReference type="ARBA" id="ARBA00023163"/>
    </source>
</evidence>
<dbReference type="CDD" id="cd00067">
    <property type="entry name" value="GAL4"/>
    <property type="match status" value="1"/>
</dbReference>
<comment type="subcellular location">
    <subcellularLocation>
        <location evidence="1">Nucleus</location>
    </subcellularLocation>
</comment>
<keyword evidence="5" id="KW-0539">Nucleus</keyword>
<gene>
    <name evidence="8" type="ORF">FSARC_2614</name>
</gene>
<feature type="region of interest" description="Disordered" evidence="6">
    <location>
        <begin position="692"/>
        <end position="712"/>
    </location>
</feature>
<dbReference type="Pfam" id="PF13738">
    <property type="entry name" value="Pyr_redox_3"/>
    <property type="match status" value="1"/>
</dbReference>
<dbReference type="Pfam" id="PF00172">
    <property type="entry name" value="Zn_clus"/>
    <property type="match status" value="1"/>
</dbReference>
<evidence type="ECO:0000256" key="5">
    <source>
        <dbReference type="ARBA" id="ARBA00023242"/>
    </source>
</evidence>
<dbReference type="OrthoDB" id="74360at2759"/>
<accession>A0A8H4U6D9</accession>
<keyword evidence="3" id="KW-0805">Transcription regulation</keyword>
<dbReference type="GO" id="GO:0000981">
    <property type="term" value="F:DNA-binding transcription factor activity, RNA polymerase II-specific"/>
    <property type="evidence" value="ECO:0007669"/>
    <property type="project" value="InterPro"/>
</dbReference>
<dbReference type="GO" id="GO:0008270">
    <property type="term" value="F:zinc ion binding"/>
    <property type="evidence" value="ECO:0007669"/>
    <property type="project" value="InterPro"/>
</dbReference>
<dbReference type="EMBL" id="JABEXW010000127">
    <property type="protein sequence ID" value="KAF4970358.1"/>
    <property type="molecule type" value="Genomic_DNA"/>
</dbReference>
<dbReference type="InterPro" id="IPR036188">
    <property type="entry name" value="FAD/NAD-bd_sf"/>
</dbReference>
<evidence type="ECO:0000256" key="1">
    <source>
        <dbReference type="ARBA" id="ARBA00004123"/>
    </source>
</evidence>
<dbReference type="InterPro" id="IPR050815">
    <property type="entry name" value="TF_fung"/>
</dbReference>
<proteinExistence type="predicted"/>
<reference evidence="8" key="1">
    <citation type="journal article" date="2020" name="BMC Genomics">
        <title>Correction to: Identification and distribution of gene clusters required for synthesis of sphingolipid metabolism inhibitors in diverse species of the filamentous fungus Fusarium.</title>
        <authorList>
            <person name="Kim H.S."/>
            <person name="Lohmar J.M."/>
            <person name="Busman M."/>
            <person name="Brown D.W."/>
            <person name="Naumann T.A."/>
            <person name="Divon H.H."/>
            <person name="Lysoe E."/>
            <person name="Uhlig S."/>
            <person name="Proctor R.H."/>
        </authorList>
    </citation>
    <scope>NUCLEOTIDE SEQUENCE</scope>
    <source>
        <strain evidence="8">NRRL 20472</strain>
    </source>
</reference>
<dbReference type="PANTHER" id="PTHR47338">
    <property type="entry name" value="ZN(II)2CYS6 TRANSCRIPTION FACTOR (EUROFUNG)-RELATED"/>
    <property type="match status" value="1"/>
</dbReference>
<comment type="caution">
    <text evidence="8">The sequence shown here is derived from an EMBL/GenBank/DDBJ whole genome shotgun (WGS) entry which is preliminary data.</text>
</comment>
<name>A0A8H4U6D9_9HYPO</name>
<evidence type="ECO:0000313" key="8">
    <source>
        <dbReference type="EMBL" id="KAF4970358.1"/>
    </source>
</evidence>
<dbReference type="SUPFAM" id="SSF57701">
    <property type="entry name" value="Zn2/Cys6 DNA-binding domain"/>
    <property type="match status" value="1"/>
</dbReference>
<organism evidence="8 9">
    <name type="scientific">Fusarium sarcochroum</name>
    <dbReference type="NCBI Taxonomy" id="1208366"/>
    <lineage>
        <taxon>Eukaryota</taxon>
        <taxon>Fungi</taxon>
        <taxon>Dikarya</taxon>
        <taxon>Ascomycota</taxon>
        <taxon>Pezizomycotina</taxon>
        <taxon>Sordariomycetes</taxon>
        <taxon>Hypocreomycetidae</taxon>
        <taxon>Hypocreales</taxon>
        <taxon>Nectriaceae</taxon>
        <taxon>Fusarium</taxon>
        <taxon>Fusarium lateritium species complex</taxon>
    </lineage>
</organism>
<dbReference type="PANTHER" id="PTHR47338:SF20">
    <property type="entry name" value="ZN(II)2CYS6 TRANSCRIPTION FACTOR (EUROFUNG)"/>
    <property type="match status" value="1"/>
</dbReference>
<dbReference type="InterPro" id="IPR007219">
    <property type="entry name" value="XnlR_reg_dom"/>
</dbReference>
<keyword evidence="9" id="KW-1185">Reference proteome</keyword>
<dbReference type="GO" id="GO:0003677">
    <property type="term" value="F:DNA binding"/>
    <property type="evidence" value="ECO:0007669"/>
    <property type="project" value="InterPro"/>
</dbReference>
<keyword evidence="4" id="KW-0804">Transcription</keyword>
<evidence type="ECO:0000256" key="3">
    <source>
        <dbReference type="ARBA" id="ARBA00023015"/>
    </source>
</evidence>
<dbReference type="PROSITE" id="PS50048">
    <property type="entry name" value="ZN2_CY6_FUNGAL_2"/>
    <property type="match status" value="1"/>
</dbReference>
<evidence type="ECO:0000313" key="9">
    <source>
        <dbReference type="Proteomes" id="UP000622797"/>
    </source>
</evidence>
<dbReference type="GO" id="GO:0006351">
    <property type="term" value="P:DNA-templated transcription"/>
    <property type="evidence" value="ECO:0007669"/>
    <property type="project" value="InterPro"/>
</dbReference>
<dbReference type="SMART" id="SM00066">
    <property type="entry name" value="GAL4"/>
    <property type="match status" value="1"/>
</dbReference>
<dbReference type="CDD" id="cd12148">
    <property type="entry name" value="fungal_TF_MHR"/>
    <property type="match status" value="1"/>
</dbReference>
<feature type="domain" description="Zn(2)-C6 fungal-type" evidence="7">
    <location>
        <begin position="607"/>
        <end position="637"/>
    </location>
</feature>
<dbReference type="SUPFAM" id="SSF51905">
    <property type="entry name" value="FAD/NAD(P)-binding domain"/>
    <property type="match status" value="2"/>
</dbReference>